<gene>
    <name evidence="2" type="ORF">COHA_000687</name>
</gene>
<evidence type="ECO:0000259" key="1">
    <source>
        <dbReference type="Pfam" id="PF07883"/>
    </source>
</evidence>
<dbReference type="InterPro" id="IPR014710">
    <property type="entry name" value="RmlC-like_jellyroll"/>
</dbReference>
<dbReference type="Gene3D" id="2.60.120.10">
    <property type="entry name" value="Jelly Rolls"/>
    <property type="match status" value="1"/>
</dbReference>
<sequence length="151" mass="16834">MSFWQGRPVTECAMVLDSLLRGLSALGGATSTARSTKASLAARRNHLIKRKFAVPVSQKEVERDWAAQGFHCGCMIDPPGHEWNNFTHTANELVTVVEGRMRFTFFDTDHFILEPGDEIFIPAGVPHSTKNIAAVKSKWFYGYDGAANSWF</sequence>
<reference evidence="2" key="1">
    <citation type="submission" date="2020-11" db="EMBL/GenBank/DDBJ databases">
        <title>Chlorella ohadii genome sequencing and assembly.</title>
        <authorList>
            <person name="Murik O."/>
            <person name="Treves H."/>
            <person name="Kedem I."/>
            <person name="Shotland Y."/>
            <person name="Kaplan A."/>
        </authorList>
    </citation>
    <scope>NUCLEOTIDE SEQUENCE</scope>
    <source>
        <strain evidence="2">1</strain>
    </source>
</reference>
<dbReference type="AlphaFoldDB" id="A0AAD5E022"/>
<feature type="domain" description="Cupin type-2" evidence="1">
    <location>
        <begin position="76"/>
        <end position="134"/>
    </location>
</feature>
<accession>A0AAD5E022</accession>
<dbReference type="EMBL" id="JADXDR010000013">
    <property type="protein sequence ID" value="KAI7845773.1"/>
    <property type="molecule type" value="Genomic_DNA"/>
</dbReference>
<dbReference type="CDD" id="cd02208">
    <property type="entry name" value="cupin_RmlC-like"/>
    <property type="match status" value="1"/>
</dbReference>
<organism evidence="2 3">
    <name type="scientific">Chlorella ohadii</name>
    <dbReference type="NCBI Taxonomy" id="2649997"/>
    <lineage>
        <taxon>Eukaryota</taxon>
        <taxon>Viridiplantae</taxon>
        <taxon>Chlorophyta</taxon>
        <taxon>core chlorophytes</taxon>
        <taxon>Trebouxiophyceae</taxon>
        <taxon>Chlorellales</taxon>
        <taxon>Chlorellaceae</taxon>
        <taxon>Chlorella clade</taxon>
        <taxon>Chlorella</taxon>
    </lineage>
</organism>
<evidence type="ECO:0000313" key="3">
    <source>
        <dbReference type="Proteomes" id="UP001205105"/>
    </source>
</evidence>
<name>A0AAD5E022_9CHLO</name>
<evidence type="ECO:0000313" key="2">
    <source>
        <dbReference type="EMBL" id="KAI7845773.1"/>
    </source>
</evidence>
<dbReference type="SUPFAM" id="SSF51182">
    <property type="entry name" value="RmlC-like cupins"/>
    <property type="match status" value="1"/>
</dbReference>
<dbReference type="InterPro" id="IPR011051">
    <property type="entry name" value="RmlC_Cupin_sf"/>
</dbReference>
<comment type="caution">
    <text evidence="2">The sequence shown here is derived from an EMBL/GenBank/DDBJ whole genome shotgun (WGS) entry which is preliminary data.</text>
</comment>
<proteinExistence type="predicted"/>
<dbReference type="InterPro" id="IPR013096">
    <property type="entry name" value="Cupin_2"/>
</dbReference>
<keyword evidence="3" id="KW-1185">Reference proteome</keyword>
<dbReference type="Pfam" id="PF07883">
    <property type="entry name" value="Cupin_2"/>
    <property type="match status" value="1"/>
</dbReference>
<dbReference type="Proteomes" id="UP001205105">
    <property type="component" value="Unassembled WGS sequence"/>
</dbReference>
<protein>
    <recommendedName>
        <fullName evidence="1">Cupin type-2 domain-containing protein</fullName>
    </recommendedName>
</protein>